<name>A0A7H9BFC2_9NEIS</name>
<dbReference type="KEGG" id="chiz:HQ393_00775"/>
<feature type="compositionally biased region" description="Basic and acidic residues" evidence="1">
    <location>
        <begin position="63"/>
        <end position="72"/>
    </location>
</feature>
<feature type="region of interest" description="Disordered" evidence="1">
    <location>
        <begin position="27"/>
        <end position="72"/>
    </location>
</feature>
<protein>
    <recommendedName>
        <fullName evidence="5">Acid-shock protein</fullName>
    </recommendedName>
</protein>
<evidence type="ECO:0000313" key="3">
    <source>
        <dbReference type="EMBL" id="QLG86888.1"/>
    </source>
</evidence>
<evidence type="ECO:0000256" key="2">
    <source>
        <dbReference type="SAM" id="SignalP"/>
    </source>
</evidence>
<feature type="chain" id="PRO_5028970173" description="Acid-shock protein" evidence="2">
    <location>
        <begin position="23"/>
        <end position="72"/>
    </location>
</feature>
<evidence type="ECO:0000313" key="4">
    <source>
        <dbReference type="Proteomes" id="UP000509597"/>
    </source>
</evidence>
<gene>
    <name evidence="3" type="ORF">HQ393_00775</name>
</gene>
<dbReference type="Proteomes" id="UP000509597">
    <property type="component" value="Chromosome"/>
</dbReference>
<feature type="signal peptide" evidence="2">
    <location>
        <begin position="1"/>
        <end position="22"/>
    </location>
</feature>
<reference evidence="3 4" key="1">
    <citation type="submission" date="2020-07" db="EMBL/GenBank/DDBJ databases">
        <title>Complete genome sequence of Chitinibacter sp. 2T18.</title>
        <authorList>
            <person name="Bae J.-W."/>
            <person name="Choi J.-W."/>
        </authorList>
    </citation>
    <scope>NUCLEOTIDE SEQUENCE [LARGE SCALE GENOMIC DNA]</scope>
    <source>
        <strain evidence="3 4">2T18</strain>
    </source>
</reference>
<sequence length="72" mass="7551">MSFTTKAVIAVVVAAFALPAFAETNNTDAAKEAKAKQNTKIEKASSTMKAKKHKASHAMNAEDAAKAKDATK</sequence>
<accession>A0A7H9BFC2</accession>
<proteinExistence type="predicted"/>
<dbReference type="AlphaFoldDB" id="A0A7H9BFC2"/>
<evidence type="ECO:0008006" key="5">
    <source>
        <dbReference type="Google" id="ProtNLM"/>
    </source>
</evidence>
<keyword evidence="2" id="KW-0732">Signal</keyword>
<dbReference type="RefSeq" id="WP_179356974.1">
    <property type="nucleotide sequence ID" value="NZ_CP058627.1"/>
</dbReference>
<evidence type="ECO:0000256" key="1">
    <source>
        <dbReference type="SAM" id="MobiDB-lite"/>
    </source>
</evidence>
<organism evidence="3 4">
    <name type="scientific">Chitinibacter bivalviorum</name>
    <dbReference type="NCBI Taxonomy" id="2739434"/>
    <lineage>
        <taxon>Bacteria</taxon>
        <taxon>Pseudomonadati</taxon>
        <taxon>Pseudomonadota</taxon>
        <taxon>Betaproteobacteria</taxon>
        <taxon>Neisseriales</taxon>
        <taxon>Chitinibacteraceae</taxon>
        <taxon>Chitinibacter</taxon>
    </lineage>
</organism>
<dbReference type="EMBL" id="CP058627">
    <property type="protein sequence ID" value="QLG86888.1"/>
    <property type="molecule type" value="Genomic_DNA"/>
</dbReference>
<feature type="compositionally biased region" description="Basic and acidic residues" evidence="1">
    <location>
        <begin position="29"/>
        <end position="43"/>
    </location>
</feature>
<keyword evidence="4" id="KW-1185">Reference proteome</keyword>